<accession>A0A7S7NWD4</accession>
<reference evidence="1 2" key="1">
    <citation type="submission" date="2020-10" db="EMBL/GenBank/DDBJ databases">
        <title>Complete genome sequence of Paludibaculum fermentans P105T, a facultatively anaerobic acidobacterium capable of dissimilatory Fe(III) reduction.</title>
        <authorList>
            <person name="Dedysh S.N."/>
            <person name="Beletsky A.V."/>
            <person name="Kulichevskaya I.S."/>
            <person name="Mardanov A.V."/>
            <person name="Ravin N.V."/>
        </authorList>
    </citation>
    <scope>NUCLEOTIDE SEQUENCE [LARGE SCALE GENOMIC DNA]</scope>
    <source>
        <strain evidence="1 2">P105</strain>
    </source>
</reference>
<dbReference type="AlphaFoldDB" id="A0A7S7NWD4"/>
<organism evidence="1 2">
    <name type="scientific">Paludibaculum fermentans</name>
    <dbReference type="NCBI Taxonomy" id="1473598"/>
    <lineage>
        <taxon>Bacteria</taxon>
        <taxon>Pseudomonadati</taxon>
        <taxon>Acidobacteriota</taxon>
        <taxon>Terriglobia</taxon>
        <taxon>Bryobacterales</taxon>
        <taxon>Bryobacteraceae</taxon>
        <taxon>Paludibaculum</taxon>
    </lineage>
</organism>
<dbReference type="KEGG" id="pfer:IRI77_13975"/>
<protein>
    <recommendedName>
        <fullName evidence="3">Zinc-finger domain-containing protein</fullName>
    </recommendedName>
</protein>
<evidence type="ECO:0000313" key="2">
    <source>
        <dbReference type="Proteomes" id="UP000593892"/>
    </source>
</evidence>
<proteinExistence type="predicted"/>
<dbReference type="Gene3D" id="1.10.10.1320">
    <property type="entry name" value="Anti-sigma factor, zinc-finger domain"/>
    <property type="match status" value="1"/>
</dbReference>
<dbReference type="Proteomes" id="UP000593892">
    <property type="component" value="Chromosome"/>
</dbReference>
<gene>
    <name evidence="1" type="ORF">IRI77_13975</name>
</gene>
<dbReference type="InterPro" id="IPR041916">
    <property type="entry name" value="Anti_sigma_zinc_sf"/>
</dbReference>
<keyword evidence="2" id="KW-1185">Reference proteome</keyword>
<name>A0A7S7NWD4_PALFE</name>
<sequence>MKSHPGPEQLALFAGNDLNFWPALQVRIHLYGCAQCASEVAVLRSARQELHDRADELPEDLDWSLLEAEMSANIRLGLSAGAIVGRPVVLEPAPVPEAAGWRLAVVLASLSFVAAAGWWLRNPANLRPIADPAAAVLSEARPDGLALQNHGAALTLLNHSKQPAVTTVSWDGGARASFVDSETGQVTIHHVSAQ</sequence>
<dbReference type="EMBL" id="CP063849">
    <property type="protein sequence ID" value="QOY91002.1"/>
    <property type="molecule type" value="Genomic_DNA"/>
</dbReference>
<evidence type="ECO:0008006" key="3">
    <source>
        <dbReference type="Google" id="ProtNLM"/>
    </source>
</evidence>
<dbReference type="RefSeq" id="WP_194452657.1">
    <property type="nucleotide sequence ID" value="NZ_CP063849.1"/>
</dbReference>
<evidence type="ECO:0000313" key="1">
    <source>
        <dbReference type="EMBL" id="QOY91002.1"/>
    </source>
</evidence>